<evidence type="ECO:0000313" key="1">
    <source>
        <dbReference type="EMBL" id="WPX08735.1"/>
    </source>
</evidence>
<dbReference type="InterPro" id="IPR035069">
    <property type="entry name" value="TTHA1013/TTHA0281-like"/>
</dbReference>
<dbReference type="PANTHER" id="PTHR34504">
    <property type="entry name" value="ANTITOXIN HICB"/>
    <property type="match status" value="1"/>
</dbReference>
<proteinExistence type="predicted"/>
<dbReference type="Pfam" id="PF24113">
    <property type="entry name" value="DUF7387"/>
    <property type="match status" value="1"/>
</dbReference>
<sequence>MYSKSIYKNVKIKIKPQLLSCGFCFLCGIIKVVSQKLSNEKGDFVMLFTVVVSKEDNWYIAKCVENSVASQGKTIEEAIANLKEALELYYEGEEIQKPQMPPLITTIEVAM</sequence>
<dbReference type="PANTHER" id="PTHR34504:SF2">
    <property type="entry name" value="UPF0150 PROTEIN SSL0259"/>
    <property type="match status" value="1"/>
</dbReference>
<accession>A0ABZ0U4T7</accession>
<dbReference type="InterPro" id="IPR051404">
    <property type="entry name" value="TA_system_antitoxin"/>
</dbReference>
<name>A0ABZ0U4T7_9FIRM</name>
<dbReference type="EMBL" id="CP139957">
    <property type="protein sequence ID" value="WPX08735.1"/>
    <property type="molecule type" value="Genomic_DNA"/>
</dbReference>
<organism evidence="1 2">
    <name type="scientific">Anaerocellum danielii</name>
    <dbReference type="NCBI Taxonomy" id="1387557"/>
    <lineage>
        <taxon>Bacteria</taxon>
        <taxon>Bacillati</taxon>
        <taxon>Bacillota</taxon>
        <taxon>Bacillota incertae sedis</taxon>
        <taxon>Caldicellulosiruptorales</taxon>
        <taxon>Caldicellulosiruptoraceae</taxon>
        <taxon>Anaerocellum</taxon>
    </lineage>
</organism>
<keyword evidence="2" id="KW-1185">Reference proteome</keyword>
<dbReference type="InterPro" id="IPR055811">
    <property type="entry name" value="DUF7387"/>
</dbReference>
<dbReference type="Proteomes" id="UP001322744">
    <property type="component" value="Chromosome"/>
</dbReference>
<dbReference type="SUPFAM" id="SSF143100">
    <property type="entry name" value="TTHA1013/TTHA0281-like"/>
    <property type="match status" value="1"/>
</dbReference>
<gene>
    <name evidence="1" type="ORF">SOJ16_002644</name>
</gene>
<evidence type="ECO:0000313" key="2">
    <source>
        <dbReference type="Proteomes" id="UP001322744"/>
    </source>
</evidence>
<dbReference type="Gene3D" id="3.30.160.250">
    <property type="match status" value="1"/>
</dbReference>
<protein>
    <submittedName>
        <fullName evidence="1">Type II toxin-antitoxin system HicB family antitoxin</fullName>
    </submittedName>
</protein>
<reference evidence="1 2" key="1">
    <citation type="submission" date="2023-12" db="EMBL/GenBank/DDBJ databases">
        <authorList>
            <person name="Manesh M.J.H."/>
            <person name="Bing R.G."/>
            <person name="Willard D.J."/>
            <person name="Kelly R.M."/>
        </authorList>
    </citation>
    <scope>NUCLEOTIDE SEQUENCE [LARGE SCALE GENOMIC DNA]</scope>
    <source>
        <strain evidence="1 2">DSM 8977</strain>
    </source>
</reference>